<dbReference type="GO" id="GO:0003700">
    <property type="term" value="F:DNA-binding transcription factor activity"/>
    <property type="evidence" value="ECO:0007669"/>
    <property type="project" value="InterPro"/>
</dbReference>
<keyword evidence="1" id="KW-0805">Transcription regulation</keyword>
<accession>A0A916K0H3</accession>
<dbReference type="Pfam" id="PF12802">
    <property type="entry name" value="MarR_2"/>
    <property type="match status" value="1"/>
</dbReference>
<dbReference type="PROSITE" id="PS50995">
    <property type="entry name" value="HTH_MARR_2"/>
    <property type="match status" value="1"/>
</dbReference>
<evidence type="ECO:0000313" key="6">
    <source>
        <dbReference type="Proteomes" id="UP000693672"/>
    </source>
</evidence>
<comment type="caution">
    <text evidence="5">The sequence shown here is derived from an EMBL/GenBank/DDBJ whole genome shotgun (WGS) entry which is preliminary data.</text>
</comment>
<dbReference type="InterPro" id="IPR000835">
    <property type="entry name" value="HTH_MarR-typ"/>
</dbReference>
<dbReference type="SMART" id="SM00347">
    <property type="entry name" value="HTH_MARR"/>
    <property type="match status" value="1"/>
</dbReference>
<evidence type="ECO:0000259" key="4">
    <source>
        <dbReference type="PROSITE" id="PS50995"/>
    </source>
</evidence>
<dbReference type="PROSITE" id="PS01117">
    <property type="entry name" value="HTH_MARR_1"/>
    <property type="match status" value="1"/>
</dbReference>
<reference evidence="5" key="1">
    <citation type="submission" date="2021-06" db="EMBL/GenBank/DDBJ databases">
        <authorList>
            <person name="Criscuolo A."/>
        </authorList>
    </citation>
    <scope>NUCLEOTIDE SEQUENCE</scope>
    <source>
        <strain evidence="5">CIP111600</strain>
    </source>
</reference>
<gene>
    <name evidence="5" type="ORF">PAESOLCIP111_02030</name>
</gene>
<dbReference type="GO" id="GO:0003677">
    <property type="term" value="F:DNA binding"/>
    <property type="evidence" value="ECO:0007669"/>
    <property type="project" value="UniProtKB-KW"/>
</dbReference>
<protein>
    <recommendedName>
        <fullName evidence="4">HTH marR-type domain-containing protein</fullName>
    </recommendedName>
</protein>
<evidence type="ECO:0000256" key="1">
    <source>
        <dbReference type="ARBA" id="ARBA00023015"/>
    </source>
</evidence>
<dbReference type="InterPro" id="IPR023187">
    <property type="entry name" value="Tscrpt_reg_MarR-type_CS"/>
</dbReference>
<evidence type="ECO:0000256" key="2">
    <source>
        <dbReference type="ARBA" id="ARBA00023125"/>
    </source>
</evidence>
<dbReference type="PANTHER" id="PTHR33164">
    <property type="entry name" value="TRANSCRIPTIONAL REGULATOR, MARR FAMILY"/>
    <property type="match status" value="1"/>
</dbReference>
<dbReference type="Proteomes" id="UP000693672">
    <property type="component" value="Unassembled WGS sequence"/>
</dbReference>
<keyword evidence="6" id="KW-1185">Reference proteome</keyword>
<organism evidence="5 6">
    <name type="scientific">Paenibacillus solanacearum</name>
    <dbReference type="NCBI Taxonomy" id="2048548"/>
    <lineage>
        <taxon>Bacteria</taxon>
        <taxon>Bacillati</taxon>
        <taxon>Bacillota</taxon>
        <taxon>Bacilli</taxon>
        <taxon>Bacillales</taxon>
        <taxon>Paenibacillaceae</taxon>
        <taxon>Paenibacillus</taxon>
    </lineage>
</organism>
<evidence type="ECO:0000256" key="3">
    <source>
        <dbReference type="ARBA" id="ARBA00023163"/>
    </source>
</evidence>
<keyword evidence="3" id="KW-0804">Transcription</keyword>
<dbReference type="GO" id="GO:0006950">
    <property type="term" value="P:response to stress"/>
    <property type="evidence" value="ECO:0007669"/>
    <property type="project" value="TreeGrafter"/>
</dbReference>
<dbReference type="EMBL" id="CAJVAS010000006">
    <property type="protein sequence ID" value="CAG7617481.1"/>
    <property type="molecule type" value="Genomic_DNA"/>
</dbReference>
<dbReference type="InterPro" id="IPR039422">
    <property type="entry name" value="MarR/SlyA-like"/>
</dbReference>
<dbReference type="RefSeq" id="WP_218091808.1">
    <property type="nucleotide sequence ID" value="NZ_CAJVAS010000006.1"/>
</dbReference>
<dbReference type="AlphaFoldDB" id="A0A916K0H3"/>
<name>A0A916K0H3_9BACL</name>
<feature type="domain" description="HTH marR-type" evidence="4">
    <location>
        <begin position="4"/>
        <end position="145"/>
    </location>
</feature>
<dbReference type="PANTHER" id="PTHR33164:SF99">
    <property type="entry name" value="MARR FAMILY REGULATORY PROTEIN"/>
    <property type="match status" value="1"/>
</dbReference>
<evidence type="ECO:0000313" key="5">
    <source>
        <dbReference type="EMBL" id="CAG7617481.1"/>
    </source>
</evidence>
<proteinExistence type="predicted"/>
<keyword evidence="2" id="KW-0238">DNA-binding</keyword>
<sequence length="155" mass="17137">MDYQDPMVKQSAAVLQSLWAIGKITTRLSQQNAAGLGLTLQQMAVLNTLFSTPGITLKEVTEKLDSAKSTISVSVDGLVRMGLVERNASGGDRREVQLELTPEGIEISRKSTQNAYAYRAMADALTSMPKEDIDALLRIHRELQTRLEQFRIDAE</sequence>